<gene>
    <name evidence="1" type="ORF">SVIM_LOCUS298800</name>
</gene>
<protein>
    <submittedName>
        <fullName evidence="1">Uncharacterized protein</fullName>
    </submittedName>
</protein>
<dbReference type="AlphaFoldDB" id="A0A6N2M2E6"/>
<sequence length="125" mass="13984">MAVTLSDSSLKTTFKAVYLLVVVNLKLLENRAYLFFDLNSVCFSGILDGNASGYGKKRMLVRPDDKMTNNFCMEIPEFLRLGSCLRRRFQDSTEKTQMMRALGPSAQCLLKSKPLPPSGPSPRIS</sequence>
<name>A0A6N2M2E6_SALVM</name>
<proteinExistence type="predicted"/>
<evidence type="ECO:0000313" key="1">
    <source>
        <dbReference type="EMBL" id="VFU46859.1"/>
    </source>
</evidence>
<dbReference type="EMBL" id="CAADRP010001652">
    <property type="protein sequence ID" value="VFU46859.1"/>
    <property type="molecule type" value="Genomic_DNA"/>
</dbReference>
<organism evidence="1">
    <name type="scientific">Salix viminalis</name>
    <name type="common">Common osier</name>
    <name type="synonym">Basket willow</name>
    <dbReference type="NCBI Taxonomy" id="40686"/>
    <lineage>
        <taxon>Eukaryota</taxon>
        <taxon>Viridiplantae</taxon>
        <taxon>Streptophyta</taxon>
        <taxon>Embryophyta</taxon>
        <taxon>Tracheophyta</taxon>
        <taxon>Spermatophyta</taxon>
        <taxon>Magnoliopsida</taxon>
        <taxon>eudicotyledons</taxon>
        <taxon>Gunneridae</taxon>
        <taxon>Pentapetalae</taxon>
        <taxon>rosids</taxon>
        <taxon>fabids</taxon>
        <taxon>Malpighiales</taxon>
        <taxon>Salicaceae</taxon>
        <taxon>Saliceae</taxon>
        <taxon>Salix</taxon>
    </lineage>
</organism>
<reference evidence="1" key="1">
    <citation type="submission" date="2019-03" db="EMBL/GenBank/DDBJ databases">
        <authorList>
            <person name="Mank J."/>
            <person name="Almeida P."/>
        </authorList>
    </citation>
    <scope>NUCLEOTIDE SEQUENCE</scope>
    <source>
        <strain evidence="1">78183</strain>
    </source>
</reference>
<accession>A0A6N2M2E6</accession>